<dbReference type="EMBL" id="JANATA010000004">
    <property type="protein sequence ID" value="MCP3428036.1"/>
    <property type="molecule type" value="Genomic_DNA"/>
</dbReference>
<feature type="domain" description="FlgO" evidence="2">
    <location>
        <begin position="62"/>
        <end position="183"/>
    </location>
</feature>
<name>A0AA42BP37_9ALTE</name>
<proteinExistence type="predicted"/>
<feature type="chain" id="PRO_5041350572" evidence="1">
    <location>
        <begin position="24"/>
        <end position="205"/>
    </location>
</feature>
<evidence type="ECO:0000256" key="1">
    <source>
        <dbReference type="SAM" id="SignalP"/>
    </source>
</evidence>
<dbReference type="InterPro" id="IPR041215">
    <property type="entry name" value="FlgO_dom"/>
</dbReference>
<gene>
    <name evidence="3" type="ORF">NLF92_03630</name>
</gene>
<dbReference type="AlphaFoldDB" id="A0AA42BP37"/>
<reference evidence="3" key="1">
    <citation type="submission" date="2022-07" db="EMBL/GenBank/DDBJ databases">
        <title>Characterization of the Novel Bacterium Alteromonas immobilis LMIT006 and Alteromonas gregis LMIT007.</title>
        <authorList>
            <person name="Lin X."/>
        </authorList>
    </citation>
    <scope>NUCLEOTIDE SEQUENCE</scope>
    <source>
        <strain evidence="3">LMIT007</strain>
    </source>
</reference>
<sequence length="205" mass="22503">MSKAFFAPLLLVVLATASASVIAKTAPWDTIHKRTVDERLAPTVSYLHKHAEILGKGLFSPIQGRLPGTYVLTNFVHLGGRLSSKHAHPHSQLGQELAELLLAFANSYEVRVVEPRIRQDILHTATGLQGLSHDQKLQQKLPSANYTVTGTITVQGDGSLVNGRIIDNATGQIVTAKSIFIPIPRSEQQSVIMRNNRLVRRSLTY</sequence>
<evidence type="ECO:0000313" key="4">
    <source>
        <dbReference type="Proteomes" id="UP001165413"/>
    </source>
</evidence>
<dbReference type="Pfam" id="PF17680">
    <property type="entry name" value="FlgO"/>
    <property type="match status" value="1"/>
</dbReference>
<feature type="signal peptide" evidence="1">
    <location>
        <begin position="1"/>
        <end position="23"/>
    </location>
</feature>
<accession>A0AA42BP37</accession>
<keyword evidence="1" id="KW-0732">Signal</keyword>
<evidence type="ECO:0000259" key="2">
    <source>
        <dbReference type="Pfam" id="PF17680"/>
    </source>
</evidence>
<dbReference type="Proteomes" id="UP001165413">
    <property type="component" value="Unassembled WGS sequence"/>
</dbReference>
<dbReference type="RefSeq" id="WP_254098991.1">
    <property type="nucleotide sequence ID" value="NZ_JANATA010000004.1"/>
</dbReference>
<keyword evidence="4" id="KW-1185">Reference proteome</keyword>
<comment type="caution">
    <text evidence="3">The sequence shown here is derived from an EMBL/GenBank/DDBJ whole genome shotgun (WGS) entry which is preliminary data.</text>
</comment>
<organism evidence="3 4">
    <name type="scientific">Opacimonas viscosa</name>
    <dbReference type="NCBI Taxonomy" id="2961944"/>
    <lineage>
        <taxon>Bacteria</taxon>
        <taxon>Pseudomonadati</taxon>
        <taxon>Pseudomonadota</taxon>
        <taxon>Gammaproteobacteria</taxon>
        <taxon>Alteromonadales</taxon>
        <taxon>Alteromonadaceae</taxon>
        <taxon>Opacimonas</taxon>
    </lineage>
</organism>
<protein>
    <submittedName>
        <fullName evidence="3">FlgO family outer membrane protein</fullName>
    </submittedName>
</protein>
<evidence type="ECO:0000313" key="3">
    <source>
        <dbReference type="EMBL" id="MCP3428036.1"/>
    </source>
</evidence>